<dbReference type="PATRIC" id="fig|1121448.10.peg.1419"/>
<comment type="subcellular location">
    <subcellularLocation>
        <location evidence="1 8">Cell membrane</location>
        <topology evidence="1 8">Multi-pass membrane protein</topology>
    </subcellularLocation>
</comment>
<reference evidence="9 10" key="1">
    <citation type="journal article" date="2013" name="J. Bacteriol.">
        <title>Roles of HynAB and Ech, the only two hydrogenases found in the model sulfate reducer Desulfovibrio gigas.</title>
        <authorList>
            <person name="Morais-Silva F.O."/>
            <person name="Santos C.I."/>
            <person name="Rodrigues R."/>
            <person name="Pereira I.A."/>
            <person name="Rodrigues-Pousada C."/>
        </authorList>
    </citation>
    <scope>NUCLEOTIDE SEQUENCE [LARGE SCALE GENOMIC DNA]</scope>
    <source>
        <strain evidence="10">ATCC 19364 / DSM 1382 / NCIMB 9332 / VKM B-1759</strain>
    </source>
</reference>
<proteinExistence type="inferred from homology"/>
<feature type="transmembrane region" description="Helical" evidence="8">
    <location>
        <begin position="366"/>
        <end position="391"/>
    </location>
</feature>
<dbReference type="RefSeq" id="WP_021760071.1">
    <property type="nucleotide sequence ID" value="NC_022444.1"/>
</dbReference>
<feature type="transmembrane region" description="Helical" evidence="8">
    <location>
        <begin position="103"/>
        <end position="123"/>
    </location>
</feature>
<dbReference type="PANTHER" id="PTHR30003">
    <property type="entry name" value="L-LACTATE PERMEASE"/>
    <property type="match status" value="1"/>
</dbReference>
<feature type="transmembrane region" description="Helical" evidence="8">
    <location>
        <begin position="53"/>
        <end position="82"/>
    </location>
</feature>
<evidence type="ECO:0000256" key="8">
    <source>
        <dbReference type="RuleBase" id="RU365092"/>
    </source>
</evidence>
<comment type="function">
    <text evidence="8">Uptake of L-lactate across the membrane. Can also transport D-lactate and glycolate.</text>
</comment>
<evidence type="ECO:0000256" key="2">
    <source>
        <dbReference type="ARBA" id="ARBA00010100"/>
    </source>
</evidence>
<dbReference type="STRING" id="1121448.DGI_1423"/>
<feature type="transmembrane region" description="Helical" evidence="8">
    <location>
        <begin position="31"/>
        <end position="47"/>
    </location>
</feature>
<dbReference type="InterPro" id="IPR003804">
    <property type="entry name" value="Lactate_perm"/>
</dbReference>
<keyword evidence="10" id="KW-1185">Reference proteome</keyword>
<dbReference type="KEGG" id="dgg:DGI_1423"/>
<dbReference type="PANTHER" id="PTHR30003:SF0">
    <property type="entry name" value="GLYCOLATE PERMEASE GLCA-RELATED"/>
    <property type="match status" value="1"/>
</dbReference>
<dbReference type="eggNOG" id="COG1620">
    <property type="taxonomic scope" value="Bacteria"/>
</dbReference>
<evidence type="ECO:0000256" key="7">
    <source>
        <dbReference type="ARBA" id="ARBA00023136"/>
    </source>
</evidence>
<dbReference type="Proteomes" id="UP000016587">
    <property type="component" value="Chromosome"/>
</dbReference>
<sequence length="566" mass="60613">MSIGMLALVAFLPILLALILMSGMRWPATKAMPLAWLVTAAAGIAIWKMDVGFVIAATLSGFGGAFNVLVIVFGAILILYTLRDSGGMETINCGFHGLSRDRRVQMIIIAFVFGAFIEGAAGFGTPAAIAAPLLLSLGFPPLAAAMVCLIMNSMPVTFGAVGTPLIVGMTPVKEKVAEAIAANPDLAFHSWDQFLKLLGQWSSMLHLAMVFILPLFTLGLMTMFFGKRRSFAEGLGAWKFALFASVCFGVPYFATAQLIGVEFPALLGGLIGLGLVVTGAKKGLFLPAQTWDFAPQAEWEKEWTGEIKAEDKCTYTAHMSQVRAWTPYVLIGLILVLTRIGSLGLKGMLTSPAVTIAIKDIMGYKGVNWVCSILYLPGTIPFVLVAIMTIFIHRMPMEKVKLAWTDSFKRMKNPTIALFFAVALVEIFKQSKVNPGGYPSMPLAMAEFVAGLAGQAWPMFASFVGALGAFITGSNTVSDLLFAEFQYGVATTLNLPRQIILSLQAVGGAMGNMVCIHNIVAACATVGLVGMEGLLIRRNAIPMALYGLIVGIIGMVLCFVLYPTIF</sequence>
<comment type="similarity">
    <text evidence="2 8">Belongs to the lactate permease family.</text>
</comment>
<protein>
    <recommendedName>
        <fullName evidence="8">L-lactate permease</fullName>
    </recommendedName>
</protein>
<feature type="transmembrane region" description="Helical" evidence="8">
    <location>
        <begin position="543"/>
        <end position="565"/>
    </location>
</feature>
<keyword evidence="5 8" id="KW-0812">Transmembrane</keyword>
<evidence type="ECO:0000256" key="1">
    <source>
        <dbReference type="ARBA" id="ARBA00004651"/>
    </source>
</evidence>
<dbReference type="GO" id="GO:0005886">
    <property type="term" value="C:plasma membrane"/>
    <property type="evidence" value="ECO:0007669"/>
    <property type="project" value="UniProtKB-SubCell"/>
</dbReference>
<reference evidence="10" key="2">
    <citation type="submission" date="2013-07" db="EMBL/GenBank/DDBJ databases">
        <authorList>
            <person name="Morais-Silva F.O."/>
            <person name="Rezende A.M."/>
            <person name="Pimentel C."/>
            <person name="Resende D.M."/>
            <person name="Santos C.I."/>
            <person name="Clemente C."/>
            <person name="de Oliveira L.M."/>
            <person name="da Silva S.M."/>
            <person name="Costa D.A."/>
            <person name="Varela-Raposo A."/>
            <person name="Horacio E.C.A."/>
            <person name="Matos M."/>
            <person name="Flores O."/>
            <person name="Ruiz J.C."/>
            <person name="Rodrigues-Pousada C."/>
        </authorList>
    </citation>
    <scope>NUCLEOTIDE SEQUENCE [LARGE SCALE GENOMIC DNA]</scope>
    <source>
        <strain evidence="10">ATCC 19364 / DSM 1382 / NCIMB 9332 / VKM B-1759</strain>
    </source>
</reference>
<evidence type="ECO:0000256" key="6">
    <source>
        <dbReference type="ARBA" id="ARBA00022989"/>
    </source>
</evidence>
<evidence type="ECO:0000256" key="5">
    <source>
        <dbReference type="ARBA" id="ARBA00022692"/>
    </source>
</evidence>
<dbReference type="GO" id="GO:0015129">
    <property type="term" value="F:lactate transmembrane transporter activity"/>
    <property type="evidence" value="ECO:0007669"/>
    <property type="project" value="UniProtKB-UniRule"/>
</dbReference>
<evidence type="ECO:0000256" key="4">
    <source>
        <dbReference type="ARBA" id="ARBA00022475"/>
    </source>
</evidence>
<evidence type="ECO:0000313" key="9">
    <source>
        <dbReference type="EMBL" id="AGW13268.1"/>
    </source>
</evidence>
<dbReference type="AlphaFoldDB" id="T2GAE8"/>
<dbReference type="OrthoDB" id="9761056at2"/>
<name>T2GAE8_MEGG1</name>
<feature type="transmembrane region" description="Helical" evidence="8">
    <location>
        <begin position="204"/>
        <end position="225"/>
    </location>
</feature>
<feature type="transmembrane region" description="Helical" evidence="8">
    <location>
        <begin position="325"/>
        <end position="345"/>
    </location>
</feature>
<dbReference type="EMBL" id="CP006585">
    <property type="protein sequence ID" value="AGW13268.1"/>
    <property type="molecule type" value="Genomic_DNA"/>
</dbReference>
<dbReference type="NCBIfam" id="TIGR00795">
    <property type="entry name" value="lctP"/>
    <property type="match status" value="1"/>
</dbReference>
<keyword evidence="7 8" id="KW-0472">Membrane</keyword>
<evidence type="ECO:0000256" key="3">
    <source>
        <dbReference type="ARBA" id="ARBA00022448"/>
    </source>
</evidence>
<feature type="transmembrane region" description="Helical" evidence="8">
    <location>
        <begin position="237"/>
        <end position="254"/>
    </location>
</feature>
<gene>
    <name evidence="9" type="ORF">DGI_1423</name>
</gene>
<organism evidence="9 10">
    <name type="scientific">Megalodesulfovibrio gigas (strain ATCC 19364 / DSM 1382 / NCIMB 9332 / VKM B-1759)</name>
    <name type="common">Desulfovibrio gigas</name>
    <dbReference type="NCBI Taxonomy" id="1121448"/>
    <lineage>
        <taxon>Bacteria</taxon>
        <taxon>Pseudomonadati</taxon>
        <taxon>Thermodesulfobacteriota</taxon>
        <taxon>Desulfovibrionia</taxon>
        <taxon>Desulfovibrionales</taxon>
        <taxon>Desulfovibrionaceae</taxon>
        <taxon>Megalodesulfovibrio</taxon>
    </lineage>
</organism>
<dbReference type="HOGENOM" id="CLU_021628_4_1_7"/>
<keyword evidence="3 8" id="KW-0813">Transport</keyword>
<feature type="transmembrane region" description="Helical" evidence="8">
    <location>
        <begin position="448"/>
        <end position="471"/>
    </location>
</feature>
<feature type="transmembrane region" description="Helical" evidence="8">
    <location>
        <begin position="509"/>
        <end position="531"/>
    </location>
</feature>
<keyword evidence="6 8" id="KW-1133">Transmembrane helix</keyword>
<feature type="transmembrane region" description="Helical" evidence="8">
    <location>
        <begin position="261"/>
        <end position="280"/>
    </location>
</feature>
<feature type="transmembrane region" description="Helical" evidence="8">
    <location>
        <begin position="6"/>
        <end position="24"/>
    </location>
</feature>
<feature type="transmembrane region" description="Helical" evidence="8">
    <location>
        <begin position="411"/>
        <end position="428"/>
    </location>
</feature>
<evidence type="ECO:0000313" key="10">
    <source>
        <dbReference type="Proteomes" id="UP000016587"/>
    </source>
</evidence>
<accession>T2GAE8</accession>
<keyword evidence="4 8" id="KW-1003">Cell membrane</keyword>
<dbReference type="Pfam" id="PF02652">
    <property type="entry name" value="Lactate_perm"/>
    <property type="match status" value="1"/>
</dbReference>
<dbReference type="GO" id="GO:0015295">
    <property type="term" value="F:solute:proton symporter activity"/>
    <property type="evidence" value="ECO:0007669"/>
    <property type="project" value="TreeGrafter"/>
</dbReference>